<keyword evidence="4" id="KW-1185">Reference proteome</keyword>
<feature type="compositionally biased region" description="Polar residues" evidence="1">
    <location>
        <begin position="1"/>
        <end position="23"/>
    </location>
</feature>
<dbReference type="EMBL" id="LR586016">
    <property type="protein sequence ID" value="VIP01220.1"/>
    <property type="molecule type" value="Genomic_DNA"/>
</dbReference>
<evidence type="ECO:0000313" key="3">
    <source>
        <dbReference type="EMBL" id="VIP01220.1"/>
    </source>
</evidence>
<reference evidence="3" key="1">
    <citation type="submission" date="2019-04" db="EMBL/GenBank/DDBJ databases">
        <authorList>
            <consortium name="Science for Life Laboratories"/>
        </authorList>
    </citation>
    <scope>NUCLEOTIDE SEQUENCE</scope>
    <source>
        <strain evidence="3">MBLW1</strain>
    </source>
</reference>
<keyword evidence="2" id="KW-0472">Membrane</keyword>
<dbReference type="AlphaFoldDB" id="A0A6C2YI67"/>
<dbReference type="RefSeq" id="WP_162656446.1">
    <property type="nucleotide sequence ID" value="NZ_LR593887.1"/>
</dbReference>
<feature type="transmembrane region" description="Helical" evidence="2">
    <location>
        <begin position="95"/>
        <end position="115"/>
    </location>
</feature>
<feature type="transmembrane region" description="Helical" evidence="2">
    <location>
        <begin position="122"/>
        <end position="143"/>
    </location>
</feature>
<evidence type="ECO:0000256" key="2">
    <source>
        <dbReference type="SAM" id="Phobius"/>
    </source>
</evidence>
<dbReference type="InParanoid" id="A0A6C2YI67"/>
<gene>
    <name evidence="3" type="ORF">GMBLW1_27400</name>
</gene>
<feature type="region of interest" description="Disordered" evidence="1">
    <location>
        <begin position="1"/>
        <end position="73"/>
    </location>
</feature>
<evidence type="ECO:0000256" key="1">
    <source>
        <dbReference type="SAM" id="MobiDB-lite"/>
    </source>
</evidence>
<accession>A0A6C2YI67</accession>
<dbReference type="Proteomes" id="UP000464378">
    <property type="component" value="Chromosome"/>
</dbReference>
<dbReference type="EMBL" id="LR593887">
    <property type="protein sequence ID" value="VTR97866.1"/>
    <property type="molecule type" value="Genomic_DNA"/>
</dbReference>
<feature type="transmembrane region" description="Helical" evidence="2">
    <location>
        <begin position="168"/>
        <end position="186"/>
    </location>
</feature>
<organism evidence="3">
    <name type="scientific">Tuwongella immobilis</name>
    <dbReference type="NCBI Taxonomy" id="692036"/>
    <lineage>
        <taxon>Bacteria</taxon>
        <taxon>Pseudomonadati</taxon>
        <taxon>Planctomycetota</taxon>
        <taxon>Planctomycetia</taxon>
        <taxon>Gemmatales</taxon>
        <taxon>Gemmataceae</taxon>
        <taxon>Tuwongella</taxon>
    </lineage>
</organism>
<proteinExistence type="predicted"/>
<name>A0A6C2YI67_9BACT</name>
<dbReference type="KEGG" id="tim:GMBLW1_27400"/>
<keyword evidence="2" id="KW-0812">Transmembrane</keyword>
<sequence>MTEPKSQSDANLPSETQSPSGLPTFTGRDAQPDGAGSPISAIQPPPLPRDATHSDRVNSESVNSESGAGAGAKSPLAIPKWVRRFCGGAANRQEVTLAVASWFVGVGIVGLLLVAQVLPLQAVGLLVVLLLLGVTHALAQGWVDRHAGWAEVLYEEPSSNPWRERLEWLGWMTAVLVVIAVVWLALAPARP</sequence>
<keyword evidence="2" id="KW-1133">Transmembrane helix</keyword>
<evidence type="ECO:0000313" key="4">
    <source>
        <dbReference type="Proteomes" id="UP000464378"/>
    </source>
</evidence>
<protein>
    <submittedName>
        <fullName evidence="3">Uncharacterized protein</fullName>
    </submittedName>
</protein>